<keyword evidence="5" id="KW-0808">Transferase</keyword>
<dbReference type="HOGENOM" id="CLU_027506_3_0_1"/>
<dbReference type="EnsemblFungi" id="EJT76414">
    <property type="protein sequence ID" value="EJT76414"/>
    <property type="gene ID" value="GGTG_06333"/>
</dbReference>
<reference evidence="17" key="3">
    <citation type="submission" date="2010-09" db="EMBL/GenBank/DDBJ databases">
        <title>Annotation of Gaeumannomyces graminis var. tritici R3-111a-1.</title>
        <authorList>
            <consortium name="The Broad Institute Genome Sequencing Platform"/>
            <person name="Ma L.-J."/>
            <person name="Dead R."/>
            <person name="Young S.K."/>
            <person name="Zeng Q."/>
            <person name="Gargeya S."/>
            <person name="Fitzgerald M."/>
            <person name="Haas B."/>
            <person name="Abouelleil A."/>
            <person name="Alvarado L."/>
            <person name="Arachchi H.M."/>
            <person name="Berlin A."/>
            <person name="Brown A."/>
            <person name="Chapman S.B."/>
            <person name="Chen Z."/>
            <person name="Dunbar C."/>
            <person name="Freedman E."/>
            <person name="Gearin G."/>
            <person name="Gellesch M."/>
            <person name="Goldberg J."/>
            <person name="Griggs A."/>
            <person name="Gujja S."/>
            <person name="Heiman D."/>
            <person name="Howarth C."/>
            <person name="Larson L."/>
            <person name="Lui A."/>
            <person name="MacDonald P.J.P."/>
            <person name="Mehta T."/>
            <person name="Montmayeur A."/>
            <person name="Murphy C."/>
            <person name="Neiman D."/>
            <person name="Pearson M."/>
            <person name="Priest M."/>
            <person name="Roberts A."/>
            <person name="Saif S."/>
            <person name="Shea T."/>
            <person name="Shenoy N."/>
            <person name="Sisk P."/>
            <person name="Stolte C."/>
            <person name="Sykes S."/>
            <person name="Yandava C."/>
            <person name="Wortman J."/>
            <person name="Nusbaum C."/>
            <person name="Birren B."/>
        </authorList>
    </citation>
    <scope>NUCLEOTIDE SEQUENCE</scope>
    <source>
        <strain evidence="17">R3-111a-1</strain>
    </source>
</reference>
<comment type="catalytic activity">
    <reaction evidence="1">
        <text>Random endo-hydrolysis of N-acetyl-beta-D-glucosaminide (1-&gt;4)-beta-linkages in chitin and chitodextrins.</text>
        <dbReference type="EC" id="3.2.1.14"/>
    </reaction>
</comment>
<evidence type="ECO:0000256" key="1">
    <source>
        <dbReference type="ARBA" id="ARBA00000822"/>
    </source>
</evidence>
<evidence type="ECO:0000313" key="19">
    <source>
        <dbReference type="Proteomes" id="UP000006039"/>
    </source>
</evidence>
<comment type="similarity">
    <text evidence="12">Belongs to the glycosyl hydrolase 16 family. CRH1 subfamily.</text>
</comment>
<evidence type="ECO:0000313" key="17">
    <source>
        <dbReference type="EMBL" id="EJT76414.1"/>
    </source>
</evidence>
<keyword evidence="19" id="KW-1185">Reference proteome</keyword>
<dbReference type="GO" id="GO:0016757">
    <property type="term" value="F:glycosyltransferase activity"/>
    <property type="evidence" value="ECO:0007669"/>
    <property type="project" value="UniProtKB-KW"/>
</dbReference>
<evidence type="ECO:0000256" key="7">
    <source>
        <dbReference type="ARBA" id="ARBA00022801"/>
    </source>
</evidence>
<dbReference type="Proteomes" id="UP000006039">
    <property type="component" value="Unassembled WGS sequence"/>
</dbReference>
<dbReference type="RefSeq" id="XP_009222414.1">
    <property type="nucleotide sequence ID" value="XM_009224150.1"/>
</dbReference>
<sequence>MHFATRLRATALGVVALSGLALSQTWSACNPLHTTCPANTALAMTVNVDFTKGAVDAFRPSGGTAPTYGRDGVSFTVARGGDAPQLISVFYIMFGRVEVTMKAAPGKGIVSTLVLQSDTLDEIDLEWLGADGSEVQSNYFGKGLTTSYNRGQFHKNPGNQDRFITYAIDWTQDRIIWSIDGTAVRTLKYADAEPGQYPQTPMQVKFGAWSGGDPANPSGTVEWARGPTDYSRGPFSMLVRSIVVADYSSGKQYKYKDTSGTWQSIEAVGGSVNGNKDRAGSITVTATAAAATSLSPSVPAGIGGPAAVKPSAYPSPYPVPEGWRIRSDGKLIPAAGALIRPPHLALIFGPLILCLVVIGIRR</sequence>
<comment type="subcellular location">
    <subcellularLocation>
        <location evidence="2">Membrane</location>
    </subcellularLocation>
</comment>
<dbReference type="eggNOG" id="ENOG502QQ71">
    <property type="taxonomic scope" value="Eukaryota"/>
</dbReference>
<dbReference type="FunFam" id="2.60.120.200:FF:000152">
    <property type="entry name" value="Cell wall glucanase"/>
    <property type="match status" value="1"/>
</dbReference>
<dbReference type="GO" id="GO:0031505">
    <property type="term" value="P:fungal-type cell wall organization"/>
    <property type="evidence" value="ECO:0007669"/>
    <property type="project" value="TreeGrafter"/>
</dbReference>
<dbReference type="OrthoDB" id="4781at2759"/>
<dbReference type="InterPro" id="IPR000757">
    <property type="entry name" value="Beta-glucanase-like"/>
</dbReference>
<dbReference type="VEuPathDB" id="FungiDB:GGTG_06333"/>
<proteinExistence type="inferred from homology"/>
<dbReference type="PROSITE" id="PS51762">
    <property type="entry name" value="GH16_2"/>
    <property type="match status" value="1"/>
</dbReference>
<comment type="function">
    <text evidence="13">Dual chitinase/transglycosylase that plays a role in cell wall architecture. Chitinase and transglycosylase activities are coupled. Required for the polysaccharide cross-linking at the septa and the cell wall. More specifically, transfers chitin to 1,6-beta-glucan in the cell wall.</text>
</comment>
<dbReference type="FunCoup" id="J3NYI1">
    <property type="interactions" value="22"/>
</dbReference>
<feature type="domain" description="GH16" evidence="16">
    <location>
        <begin position="23"/>
        <end position="232"/>
    </location>
</feature>
<reference evidence="18" key="5">
    <citation type="submission" date="2018-04" db="UniProtKB">
        <authorList>
            <consortium name="EnsemblFungi"/>
        </authorList>
    </citation>
    <scope>IDENTIFICATION</scope>
    <source>
        <strain evidence="18">R3-111a-1</strain>
    </source>
</reference>
<dbReference type="EMBL" id="GL385397">
    <property type="protein sequence ID" value="EJT76414.1"/>
    <property type="molecule type" value="Genomic_DNA"/>
</dbReference>
<evidence type="ECO:0000259" key="16">
    <source>
        <dbReference type="PROSITE" id="PS51762"/>
    </source>
</evidence>
<evidence type="ECO:0000256" key="15">
    <source>
        <dbReference type="SAM" id="SignalP"/>
    </source>
</evidence>
<feature type="transmembrane region" description="Helical" evidence="14">
    <location>
        <begin position="343"/>
        <end position="360"/>
    </location>
</feature>
<keyword evidence="8 14" id="KW-0472">Membrane</keyword>
<keyword evidence="11" id="KW-0961">Cell wall biogenesis/degradation</keyword>
<organism evidence="17">
    <name type="scientific">Gaeumannomyces tritici (strain R3-111a-1)</name>
    <name type="common">Wheat and barley take-all root rot fungus</name>
    <name type="synonym">Gaeumannomyces graminis var. tritici</name>
    <dbReference type="NCBI Taxonomy" id="644352"/>
    <lineage>
        <taxon>Eukaryota</taxon>
        <taxon>Fungi</taxon>
        <taxon>Dikarya</taxon>
        <taxon>Ascomycota</taxon>
        <taxon>Pezizomycotina</taxon>
        <taxon>Sordariomycetes</taxon>
        <taxon>Sordariomycetidae</taxon>
        <taxon>Magnaporthales</taxon>
        <taxon>Magnaporthaceae</taxon>
        <taxon>Gaeumannomyces</taxon>
    </lineage>
</organism>
<keyword evidence="14" id="KW-1133">Transmembrane helix</keyword>
<accession>J3NYI1</accession>
<gene>
    <name evidence="18" type="primary">20346791</name>
    <name evidence="17" type="ORF">GGTG_06333</name>
</gene>
<reference evidence="19" key="1">
    <citation type="submission" date="2010-07" db="EMBL/GenBank/DDBJ databases">
        <title>The genome sequence of Gaeumannomyces graminis var. tritici strain R3-111a-1.</title>
        <authorList>
            <consortium name="The Broad Institute Genome Sequencing Platform"/>
            <person name="Ma L.-J."/>
            <person name="Dead R."/>
            <person name="Young S."/>
            <person name="Zeng Q."/>
            <person name="Koehrsen M."/>
            <person name="Alvarado L."/>
            <person name="Berlin A."/>
            <person name="Chapman S.B."/>
            <person name="Chen Z."/>
            <person name="Freedman E."/>
            <person name="Gellesch M."/>
            <person name="Goldberg J."/>
            <person name="Griggs A."/>
            <person name="Gujja S."/>
            <person name="Heilman E.R."/>
            <person name="Heiman D."/>
            <person name="Hepburn T."/>
            <person name="Howarth C."/>
            <person name="Jen D."/>
            <person name="Larson L."/>
            <person name="Mehta T."/>
            <person name="Neiman D."/>
            <person name="Pearson M."/>
            <person name="Roberts A."/>
            <person name="Saif S."/>
            <person name="Shea T."/>
            <person name="Shenoy N."/>
            <person name="Sisk P."/>
            <person name="Stolte C."/>
            <person name="Sykes S."/>
            <person name="Walk T."/>
            <person name="White J."/>
            <person name="Yandava C."/>
            <person name="Haas B."/>
            <person name="Nusbaum C."/>
            <person name="Birren B."/>
        </authorList>
    </citation>
    <scope>NUCLEOTIDE SEQUENCE [LARGE SCALE GENOMIC DNA]</scope>
    <source>
        <strain evidence="19">R3-111a-1</strain>
    </source>
</reference>
<dbReference type="InterPro" id="IPR050546">
    <property type="entry name" value="Glycosyl_Hydrlase_16"/>
</dbReference>
<reference evidence="17" key="2">
    <citation type="submission" date="2010-07" db="EMBL/GenBank/DDBJ databases">
        <authorList>
            <consortium name="The Broad Institute Genome Sequencing Platform"/>
            <consortium name="Broad Institute Genome Sequencing Center for Infectious Disease"/>
            <person name="Ma L.-J."/>
            <person name="Dead R."/>
            <person name="Young S."/>
            <person name="Zeng Q."/>
            <person name="Koehrsen M."/>
            <person name="Alvarado L."/>
            <person name="Berlin A."/>
            <person name="Chapman S.B."/>
            <person name="Chen Z."/>
            <person name="Freedman E."/>
            <person name="Gellesch M."/>
            <person name="Goldberg J."/>
            <person name="Griggs A."/>
            <person name="Gujja S."/>
            <person name="Heilman E.R."/>
            <person name="Heiman D."/>
            <person name="Hepburn T."/>
            <person name="Howarth C."/>
            <person name="Jen D."/>
            <person name="Larson L."/>
            <person name="Mehta T."/>
            <person name="Neiman D."/>
            <person name="Pearson M."/>
            <person name="Roberts A."/>
            <person name="Saif S."/>
            <person name="Shea T."/>
            <person name="Shenoy N."/>
            <person name="Sisk P."/>
            <person name="Stolte C."/>
            <person name="Sykes S."/>
            <person name="Walk T."/>
            <person name="White J."/>
            <person name="Yandava C."/>
            <person name="Haas B."/>
            <person name="Nusbaum C."/>
            <person name="Birren B."/>
        </authorList>
    </citation>
    <scope>NUCLEOTIDE SEQUENCE</scope>
    <source>
        <strain evidence="17">R3-111a-1</strain>
    </source>
</reference>
<evidence type="ECO:0000256" key="9">
    <source>
        <dbReference type="ARBA" id="ARBA00023180"/>
    </source>
</evidence>
<dbReference type="GO" id="GO:0005975">
    <property type="term" value="P:carbohydrate metabolic process"/>
    <property type="evidence" value="ECO:0007669"/>
    <property type="project" value="InterPro"/>
</dbReference>
<dbReference type="PROSITE" id="PS51257">
    <property type="entry name" value="PROKAR_LIPOPROTEIN"/>
    <property type="match status" value="1"/>
</dbReference>
<dbReference type="PANTHER" id="PTHR10963">
    <property type="entry name" value="GLYCOSYL HYDROLASE-RELATED"/>
    <property type="match status" value="1"/>
</dbReference>
<feature type="signal peptide" evidence="15">
    <location>
        <begin position="1"/>
        <end position="23"/>
    </location>
</feature>
<evidence type="ECO:0000256" key="13">
    <source>
        <dbReference type="ARBA" id="ARBA00093308"/>
    </source>
</evidence>
<protein>
    <recommendedName>
        <fullName evidence="3">chitinase</fullName>
        <ecNumber evidence="3">3.2.1.14</ecNumber>
    </recommendedName>
</protein>
<dbReference type="InterPro" id="IPR013320">
    <property type="entry name" value="ConA-like_dom_sf"/>
</dbReference>
<keyword evidence="9" id="KW-0325">Glycoprotein</keyword>
<dbReference type="GeneID" id="20346791"/>
<dbReference type="STRING" id="644352.J3NYI1"/>
<evidence type="ECO:0000256" key="3">
    <source>
        <dbReference type="ARBA" id="ARBA00012729"/>
    </source>
</evidence>
<dbReference type="EC" id="3.2.1.14" evidence="3"/>
<dbReference type="GO" id="GO:0009277">
    <property type="term" value="C:fungal-type cell wall"/>
    <property type="evidence" value="ECO:0007669"/>
    <property type="project" value="TreeGrafter"/>
</dbReference>
<keyword evidence="6 15" id="KW-0732">Signal</keyword>
<dbReference type="Gene3D" id="2.60.120.200">
    <property type="match status" value="1"/>
</dbReference>
<evidence type="ECO:0000256" key="14">
    <source>
        <dbReference type="SAM" id="Phobius"/>
    </source>
</evidence>
<evidence type="ECO:0000256" key="2">
    <source>
        <dbReference type="ARBA" id="ARBA00004370"/>
    </source>
</evidence>
<evidence type="ECO:0000256" key="6">
    <source>
        <dbReference type="ARBA" id="ARBA00022729"/>
    </source>
</evidence>
<dbReference type="PANTHER" id="PTHR10963:SF68">
    <property type="entry name" value="GLYCOSIDASE CRH1-RELATED"/>
    <property type="match status" value="1"/>
</dbReference>
<keyword evidence="10" id="KW-0326">Glycosidase</keyword>
<evidence type="ECO:0000256" key="10">
    <source>
        <dbReference type="ARBA" id="ARBA00023295"/>
    </source>
</evidence>
<keyword evidence="14" id="KW-0812">Transmembrane</keyword>
<evidence type="ECO:0000256" key="11">
    <source>
        <dbReference type="ARBA" id="ARBA00023316"/>
    </source>
</evidence>
<evidence type="ECO:0000256" key="12">
    <source>
        <dbReference type="ARBA" id="ARBA00038074"/>
    </source>
</evidence>
<keyword evidence="4" id="KW-0328">Glycosyltransferase</keyword>
<dbReference type="Pfam" id="PF00722">
    <property type="entry name" value="Glyco_hydro_16"/>
    <property type="match status" value="1"/>
</dbReference>
<dbReference type="GO" id="GO:0016020">
    <property type="term" value="C:membrane"/>
    <property type="evidence" value="ECO:0007669"/>
    <property type="project" value="UniProtKB-SubCell"/>
</dbReference>
<evidence type="ECO:0000256" key="8">
    <source>
        <dbReference type="ARBA" id="ARBA00023136"/>
    </source>
</evidence>
<evidence type="ECO:0000256" key="4">
    <source>
        <dbReference type="ARBA" id="ARBA00022676"/>
    </source>
</evidence>
<name>J3NYI1_GAET3</name>
<keyword evidence="7" id="KW-0378">Hydrolase</keyword>
<reference evidence="18" key="4">
    <citation type="journal article" date="2015" name="G3 (Bethesda)">
        <title>Genome sequences of three phytopathogenic species of the Magnaporthaceae family of fungi.</title>
        <authorList>
            <person name="Okagaki L.H."/>
            <person name="Nunes C.C."/>
            <person name="Sailsbery J."/>
            <person name="Clay B."/>
            <person name="Brown D."/>
            <person name="John T."/>
            <person name="Oh Y."/>
            <person name="Young N."/>
            <person name="Fitzgerald M."/>
            <person name="Haas B.J."/>
            <person name="Zeng Q."/>
            <person name="Young S."/>
            <person name="Adiconis X."/>
            <person name="Fan L."/>
            <person name="Levin J.Z."/>
            <person name="Mitchell T.K."/>
            <person name="Okubara P.A."/>
            <person name="Farman M.L."/>
            <person name="Kohn L.M."/>
            <person name="Birren B."/>
            <person name="Ma L.-J."/>
            <person name="Dean R.A."/>
        </authorList>
    </citation>
    <scope>NUCLEOTIDE SEQUENCE</scope>
    <source>
        <strain evidence="18">R3-111a-1</strain>
    </source>
</reference>
<evidence type="ECO:0000313" key="18">
    <source>
        <dbReference type="EnsemblFungi" id="EJT76414"/>
    </source>
</evidence>
<evidence type="ECO:0000256" key="5">
    <source>
        <dbReference type="ARBA" id="ARBA00022679"/>
    </source>
</evidence>
<dbReference type="AlphaFoldDB" id="J3NYI1"/>
<dbReference type="SUPFAM" id="SSF49899">
    <property type="entry name" value="Concanavalin A-like lectins/glucanases"/>
    <property type="match status" value="1"/>
</dbReference>
<dbReference type="GO" id="GO:0008843">
    <property type="term" value="F:endochitinase activity"/>
    <property type="evidence" value="ECO:0007669"/>
    <property type="project" value="UniProtKB-EC"/>
</dbReference>
<feature type="chain" id="PRO_5015094577" description="chitinase" evidence="15">
    <location>
        <begin position="24"/>
        <end position="362"/>
    </location>
</feature>
<dbReference type="CDD" id="cd02183">
    <property type="entry name" value="GH16_fungal_CRH1_transglycosylase"/>
    <property type="match status" value="1"/>
</dbReference>